<keyword evidence="2" id="KW-1185">Reference proteome</keyword>
<evidence type="ECO:0000313" key="2">
    <source>
        <dbReference type="Proteomes" id="UP000887565"/>
    </source>
</evidence>
<accession>A0A915I0Q4</accession>
<name>A0A915I0Q4_ROMCU</name>
<feature type="compositionally biased region" description="Basic and acidic residues" evidence="1">
    <location>
        <begin position="102"/>
        <end position="145"/>
    </location>
</feature>
<dbReference type="Proteomes" id="UP000887565">
    <property type="component" value="Unplaced"/>
</dbReference>
<feature type="region of interest" description="Disordered" evidence="1">
    <location>
        <begin position="74"/>
        <end position="153"/>
    </location>
</feature>
<proteinExistence type="predicted"/>
<sequence length="204" mass="24594">MYVSCQARAWGLAYPLDKAVLEDKKDQEPNYMNIQVWKKEVDNMDPRMSFWEVIDKKKVKETVDMERGLKASKIGYKTGDRYQRKESESPSKDRKHKHKSHLHEEKELERSASKERKHKCDREESERKKDEYEAKQRKEVRDRTKERRRLKKKKREIREKAINLVVGNVRPPIINTMIAWMCPMPDEQVHWIGQGTRRSLSRMR</sequence>
<organism evidence="2 3">
    <name type="scientific">Romanomermis culicivorax</name>
    <name type="common">Nematode worm</name>
    <dbReference type="NCBI Taxonomy" id="13658"/>
    <lineage>
        <taxon>Eukaryota</taxon>
        <taxon>Metazoa</taxon>
        <taxon>Ecdysozoa</taxon>
        <taxon>Nematoda</taxon>
        <taxon>Enoplea</taxon>
        <taxon>Dorylaimia</taxon>
        <taxon>Mermithida</taxon>
        <taxon>Mermithoidea</taxon>
        <taxon>Mermithidae</taxon>
        <taxon>Romanomermis</taxon>
    </lineage>
</organism>
<dbReference type="AlphaFoldDB" id="A0A915I0Q4"/>
<evidence type="ECO:0000256" key="1">
    <source>
        <dbReference type="SAM" id="MobiDB-lite"/>
    </source>
</evidence>
<evidence type="ECO:0000313" key="3">
    <source>
        <dbReference type="WBParaSite" id="nRc.2.0.1.t07712-RA"/>
    </source>
</evidence>
<protein>
    <submittedName>
        <fullName evidence="3">Uncharacterized protein</fullName>
    </submittedName>
</protein>
<reference evidence="3" key="1">
    <citation type="submission" date="2022-11" db="UniProtKB">
        <authorList>
            <consortium name="WormBaseParasite"/>
        </authorList>
    </citation>
    <scope>IDENTIFICATION</scope>
</reference>
<dbReference type="WBParaSite" id="nRc.2.0.1.t07712-RA">
    <property type="protein sequence ID" value="nRc.2.0.1.t07712-RA"/>
    <property type="gene ID" value="nRc.2.0.1.g07712"/>
</dbReference>
<feature type="compositionally biased region" description="Basic and acidic residues" evidence="1">
    <location>
        <begin position="78"/>
        <end position="92"/>
    </location>
</feature>